<dbReference type="PANTHER" id="PTHR43857:SF1">
    <property type="entry name" value="YJGH FAMILY PROTEIN"/>
    <property type="match status" value="1"/>
</dbReference>
<keyword evidence="2" id="KW-1185">Reference proteome</keyword>
<evidence type="ECO:0000313" key="1">
    <source>
        <dbReference type="EMBL" id="KAK0744189.1"/>
    </source>
</evidence>
<comment type="caution">
    <text evidence="1">The sequence shown here is derived from an EMBL/GenBank/DDBJ whole genome shotgun (WGS) entry which is preliminary data.</text>
</comment>
<dbReference type="PANTHER" id="PTHR43857">
    <property type="entry name" value="BLR7761 PROTEIN"/>
    <property type="match status" value="1"/>
</dbReference>
<dbReference type="AlphaFoldDB" id="A0AA40ERJ3"/>
<dbReference type="Gene3D" id="3.30.1330.40">
    <property type="entry name" value="RutC-like"/>
    <property type="match status" value="1"/>
</dbReference>
<feature type="non-terminal residue" evidence="1">
    <location>
        <position position="1"/>
    </location>
</feature>
<reference evidence="1" key="1">
    <citation type="submission" date="2023-06" db="EMBL/GenBank/DDBJ databases">
        <title>Genome-scale phylogeny and comparative genomics of the fungal order Sordariales.</title>
        <authorList>
            <consortium name="Lawrence Berkeley National Laboratory"/>
            <person name="Hensen N."/>
            <person name="Bonometti L."/>
            <person name="Westerberg I."/>
            <person name="Brannstrom I.O."/>
            <person name="Guillou S."/>
            <person name="Cros-Aarteil S."/>
            <person name="Calhoun S."/>
            <person name="Haridas S."/>
            <person name="Kuo A."/>
            <person name="Mondo S."/>
            <person name="Pangilinan J."/>
            <person name="Riley R."/>
            <person name="LaButti K."/>
            <person name="Andreopoulos B."/>
            <person name="Lipzen A."/>
            <person name="Chen C."/>
            <person name="Yanf M."/>
            <person name="Daum C."/>
            <person name="Ng V."/>
            <person name="Clum A."/>
            <person name="Steindorff A."/>
            <person name="Ohm R."/>
            <person name="Martin F."/>
            <person name="Silar P."/>
            <person name="Natvig D."/>
            <person name="Lalanne C."/>
            <person name="Gautier V."/>
            <person name="Ament-velasquez S.L."/>
            <person name="Kruys A."/>
            <person name="Hutchinson M.I."/>
            <person name="Powell A.J."/>
            <person name="Barry K."/>
            <person name="Miller A.N."/>
            <person name="Grigoriev I.V."/>
            <person name="Debuchy R."/>
            <person name="Gladieux P."/>
            <person name="Thoren M.H."/>
            <person name="Johannesson H."/>
        </authorList>
    </citation>
    <scope>NUCLEOTIDE SEQUENCE</scope>
    <source>
        <strain evidence="1">SMH3187-1</strain>
    </source>
</reference>
<dbReference type="Proteomes" id="UP001172155">
    <property type="component" value="Unassembled WGS sequence"/>
</dbReference>
<dbReference type="EMBL" id="JAUKUD010000005">
    <property type="protein sequence ID" value="KAK0744189.1"/>
    <property type="molecule type" value="Genomic_DNA"/>
</dbReference>
<accession>A0AA40ERJ3</accession>
<dbReference type="InterPro" id="IPR035959">
    <property type="entry name" value="RutC-like_sf"/>
</dbReference>
<feature type="non-terminal residue" evidence="1">
    <location>
        <position position="123"/>
    </location>
</feature>
<proteinExistence type="predicted"/>
<dbReference type="CDD" id="cd06154">
    <property type="entry name" value="YjgF_YER057c_UK114_like_6"/>
    <property type="match status" value="1"/>
</dbReference>
<sequence>KKTLITTPSPFESQIGYSRAVISGDLIFVSGCTGYDPQTHTLPPTILAQTSQALLNIRAALLAASSDFSDVVRVRYILPDRRDFSEPVFALLREAFGEARPAATMVVAGLMEEAMLIEIEVTA</sequence>
<gene>
    <name evidence="1" type="ORF">B0T18DRAFT_298919</name>
</gene>
<protein>
    <submittedName>
        <fullName evidence="1">Endoribonuclease L-PSP/chorismate mutase-like protein</fullName>
    </submittedName>
</protein>
<dbReference type="InterPro" id="IPR006175">
    <property type="entry name" value="YjgF/YER057c/UK114"/>
</dbReference>
<evidence type="ECO:0000313" key="2">
    <source>
        <dbReference type="Proteomes" id="UP001172155"/>
    </source>
</evidence>
<name>A0AA40ERJ3_9PEZI</name>
<organism evidence="1 2">
    <name type="scientific">Schizothecium vesticola</name>
    <dbReference type="NCBI Taxonomy" id="314040"/>
    <lineage>
        <taxon>Eukaryota</taxon>
        <taxon>Fungi</taxon>
        <taxon>Dikarya</taxon>
        <taxon>Ascomycota</taxon>
        <taxon>Pezizomycotina</taxon>
        <taxon>Sordariomycetes</taxon>
        <taxon>Sordariomycetidae</taxon>
        <taxon>Sordariales</taxon>
        <taxon>Schizotheciaceae</taxon>
        <taxon>Schizothecium</taxon>
    </lineage>
</organism>
<dbReference type="Pfam" id="PF01042">
    <property type="entry name" value="Ribonuc_L-PSP"/>
    <property type="match status" value="1"/>
</dbReference>
<dbReference type="SUPFAM" id="SSF55298">
    <property type="entry name" value="YjgF-like"/>
    <property type="match status" value="1"/>
</dbReference>